<proteinExistence type="predicted"/>
<keyword evidence="1" id="KW-0812">Transmembrane</keyword>
<sequence>MRTRVQVPVIALIWFAVGIVVAINRDYQVHTGSQLATFVLAVTIWPVLLLGGSVNIQL</sequence>
<protein>
    <submittedName>
        <fullName evidence="2">Uncharacterized protein</fullName>
    </submittedName>
</protein>
<evidence type="ECO:0000313" key="2">
    <source>
        <dbReference type="EMBL" id="AEH09773.1"/>
    </source>
</evidence>
<keyword evidence="1" id="KW-0472">Membrane</keyword>
<dbReference type="AlphaFoldDB" id="F8B1A4"/>
<evidence type="ECO:0000313" key="3">
    <source>
        <dbReference type="Proteomes" id="UP000001549"/>
    </source>
</evidence>
<dbReference type="Proteomes" id="UP000001549">
    <property type="component" value="Chromosome"/>
</dbReference>
<feature type="transmembrane region" description="Helical" evidence="1">
    <location>
        <begin position="35"/>
        <end position="56"/>
    </location>
</feature>
<name>F8B1A4_9ACTN</name>
<dbReference type="EMBL" id="CP002801">
    <property type="protein sequence ID" value="AEH09773.1"/>
    <property type="molecule type" value="Genomic_DNA"/>
</dbReference>
<organism evidence="2 3">
    <name type="scientific">Candidatus Protofrankia datiscae</name>
    <dbReference type="NCBI Taxonomy" id="2716812"/>
    <lineage>
        <taxon>Bacteria</taxon>
        <taxon>Bacillati</taxon>
        <taxon>Actinomycetota</taxon>
        <taxon>Actinomycetes</taxon>
        <taxon>Frankiales</taxon>
        <taxon>Frankiaceae</taxon>
        <taxon>Protofrankia</taxon>
    </lineage>
</organism>
<evidence type="ECO:0000256" key="1">
    <source>
        <dbReference type="SAM" id="Phobius"/>
    </source>
</evidence>
<dbReference type="KEGG" id="fsy:FsymDg_2388"/>
<feature type="transmembrane region" description="Helical" evidence="1">
    <location>
        <begin position="6"/>
        <end position="23"/>
    </location>
</feature>
<dbReference type="RefSeq" id="WP_013873700.1">
    <property type="nucleotide sequence ID" value="NC_015656.1"/>
</dbReference>
<keyword evidence="1" id="KW-1133">Transmembrane helix</keyword>
<dbReference type="HOGENOM" id="CLU_2972845_0_0_11"/>
<gene>
    <name evidence="2" type="ordered locus">FsymDg_2388</name>
</gene>
<accession>F8B1A4</accession>
<keyword evidence="3" id="KW-1185">Reference proteome</keyword>
<reference evidence="2 3" key="1">
    <citation type="submission" date="2011-05" db="EMBL/GenBank/DDBJ databases">
        <title>Complete sequence of chromosome of Frankia symbiont of Datisca glomerata.</title>
        <authorList>
            <consortium name="US DOE Joint Genome Institute"/>
            <person name="Lucas S."/>
            <person name="Han J."/>
            <person name="Lapidus A."/>
            <person name="Cheng J.-F."/>
            <person name="Goodwin L."/>
            <person name="Pitluck S."/>
            <person name="Peters L."/>
            <person name="Mikhailova N."/>
            <person name="Chertkov O."/>
            <person name="Teshima H."/>
            <person name="Han C."/>
            <person name="Tapia R."/>
            <person name="Land M."/>
            <person name="Hauser L."/>
            <person name="Kyrpides N."/>
            <person name="Ivanova N."/>
            <person name="Pagani I."/>
            <person name="Berry A."/>
            <person name="Pawlowski K."/>
            <person name="Persson T."/>
            <person name="Vanden Heuvel B."/>
            <person name="Benson D."/>
            <person name="Woyke T."/>
        </authorList>
    </citation>
    <scope>NUCLEOTIDE SEQUENCE [LARGE SCALE GENOMIC DNA]</scope>
    <source>
        <strain evidence="3">4085684</strain>
    </source>
</reference>